<keyword evidence="1" id="KW-1188">Viral release from host cell</keyword>
<feature type="transmembrane region" description="Helical" evidence="2">
    <location>
        <begin position="286"/>
        <end position="307"/>
    </location>
</feature>
<name>A0A844BFH0_9LACT</name>
<dbReference type="RefSeq" id="WP_153861194.1">
    <property type="nucleotide sequence ID" value="NZ_WJQR01000001.1"/>
</dbReference>
<dbReference type="InterPro" id="IPR010090">
    <property type="entry name" value="Phage_tape_meas"/>
</dbReference>
<accession>A0A844BFH0</accession>
<dbReference type="AlphaFoldDB" id="A0A844BFH0"/>
<sequence length="596" mass="62606">MSSFDVMAVIKANVSNFKSGLKEAEGSLTSFKQLAGSTFENIGGALSGFGTALTVGVTTPLVAAGTQAFMFAADMEDAMGATDQIFGDSAKKMKSWANDLESYYGIAESEALEYGNMMGTMLKNIGGMSDKEAASTAGELIELAGDLSAMFGGKSESAVQALTGALKGNTSMLDNYGIAANEALVKTKALEMGLSDGTGELTLQAKQAATLALIMEQTADAQGQAAREAEGASGSMKALVTELKNLSTELGLQELPIITPFIQKMRDLVATFREMTPEQQANVVKWGMIAAAIGPVLIVVGKIIAFLPSLIAGFKALGAVFAFITSPIGLVVAAIAAVVGVILYLWKTNEGFRNAVISAWEAVKEMGSNLRDSIVETFHNIVNSVKTAGDNIVTNVKSAWDNVVTSITNAIGKAKTAAGNVMQGIVDTITGWFSNFMSAGANIVGMIADGIKGAVGKVTGAISSVVSKIREYLPFSPAKTGPLKDIHRLNFGGTIADSIYRDAHKPLKAMQDLTSGIRNTWSNDVGRLQANVGGSIQRNIQTSVNVQNNGLNSMFAEFLAQRQYLVLDTGAFVGHTQHAFDMANGSAINLGKRIKR</sequence>
<evidence type="ECO:0000256" key="2">
    <source>
        <dbReference type="SAM" id="Phobius"/>
    </source>
</evidence>
<comment type="caution">
    <text evidence="3">The sequence shown here is derived from an EMBL/GenBank/DDBJ whole genome shotgun (WGS) entry which is preliminary data.</text>
</comment>
<evidence type="ECO:0000313" key="4">
    <source>
        <dbReference type="Proteomes" id="UP000469870"/>
    </source>
</evidence>
<dbReference type="PANTHER" id="PTHR37813">
    <property type="entry name" value="FELS-2 PROPHAGE PROTEIN"/>
    <property type="match status" value="1"/>
</dbReference>
<proteinExistence type="predicted"/>
<dbReference type="PANTHER" id="PTHR37813:SF1">
    <property type="entry name" value="FELS-2 PROPHAGE PROTEIN"/>
    <property type="match status" value="1"/>
</dbReference>
<keyword evidence="2" id="KW-1133">Transmembrane helix</keyword>
<protein>
    <submittedName>
        <fullName evidence="3">Phage tail tape measure protein</fullName>
    </submittedName>
</protein>
<keyword evidence="2" id="KW-0472">Membrane</keyword>
<reference evidence="3 4" key="1">
    <citation type="submission" date="2019-11" db="EMBL/GenBank/DDBJ databases">
        <title>Characterisation of Fundicoccus ignavus gen. nov. sp. nov., a novel genus of the family Aerococcaceae isolated from bulk tank milk.</title>
        <authorList>
            <person name="Siebert A."/>
            <person name="Huptas C."/>
            <person name="Wenning M."/>
            <person name="Scherer S."/>
            <person name="Doll E.V."/>
        </authorList>
    </citation>
    <scope>NUCLEOTIDE SEQUENCE [LARGE SCALE GENOMIC DNA]</scope>
    <source>
        <strain evidence="3 4">DSM 109653</strain>
    </source>
</reference>
<dbReference type="EMBL" id="WJQR01000001">
    <property type="protein sequence ID" value="MRI80705.1"/>
    <property type="molecule type" value="Genomic_DNA"/>
</dbReference>
<keyword evidence="2" id="KW-0812">Transmembrane</keyword>
<evidence type="ECO:0000313" key="3">
    <source>
        <dbReference type="EMBL" id="MRI80705.1"/>
    </source>
</evidence>
<dbReference type="NCBIfam" id="TIGR01760">
    <property type="entry name" value="tape_meas_TP901"/>
    <property type="match status" value="1"/>
</dbReference>
<evidence type="ECO:0000256" key="1">
    <source>
        <dbReference type="ARBA" id="ARBA00022612"/>
    </source>
</evidence>
<dbReference type="Gene3D" id="1.20.120.20">
    <property type="entry name" value="Apolipoprotein"/>
    <property type="match status" value="1"/>
</dbReference>
<feature type="transmembrane region" description="Helical" evidence="2">
    <location>
        <begin position="319"/>
        <end position="346"/>
    </location>
</feature>
<dbReference type="Proteomes" id="UP000469870">
    <property type="component" value="Unassembled WGS sequence"/>
</dbReference>
<organism evidence="3 4">
    <name type="scientific">Fundicoccus ignavus</name>
    <dbReference type="NCBI Taxonomy" id="2664442"/>
    <lineage>
        <taxon>Bacteria</taxon>
        <taxon>Bacillati</taxon>
        <taxon>Bacillota</taxon>
        <taxon>Bacilli</taxon>
        <taxon>Lactobacillales</taxon>
        <taxon>Aerococcaceae</taxon>
        <taxon>Fundicoccus</taxon>
    </lineage>
</organism>
<gene>
    <name evidence="3" type="ORF">GIY11_01485</name>
</gene>